<feature type="compositionally biased region" description="Basic and acidic residues" evidence="1">
    <location>
        <begin position="65"/>
        <end position="74"/>
    </location>
</feature>
<feature type="compositionally biased region" description="Basic and acidic residues" evidence="1">
    <location>
        <begin position="84"/>
        <end position="93"/>
    </location>
</feature>
<keyword evidence="3" id="KW-1185">Reference proteome</keyword>
<dbReference type="AlphaFoldDB" id="A0A5Q0LBR4"/>
<accession>A0A5Q0LBR4</accession>
<feature type="region of interest" description="Disordered" evidence="1">
    <location>
        <begin position="53"/>
        <end position="93"/>
    </location>
</feature>
<evidence type="ECO:0000313" key="3">
    <source>
        <dbReference type="Proteomes" id="UP000326179"/>
    </source>
</evidence>
<dbReference type="KEGG" id="sfy:GFH48_14775"/>
<protein>
    <submittedName>
        <fullName evidence="2">Uncharacterized protein</fullName>
    </submittedName>
</protein>
<dbReference type="EMBL" id="CP045643">
    <property type="protein sequence ID" value="QFZ74351.1"/>
    <property type="molecule type" value="Genomic_DNA"/>
</dbReference>
<proteinExistence type="predicted"/>
<gene>
    <name evidence="2" type="ORF">GFH48_14775</name>
</gene>
<reference evidence="2 3" key="1">
    <citation type="submission" date="2019-10" db="EMBL/GenBank/DDBJ databases">
        <title>A novel species.</title>
        <authorList>
            <person name="Gao J."/>
        </authorList>
    </citation>
    <scope>NUCLEOTIDE SEQUENCE [LARGE SCALE GENOMIC DNA]</scope>
    <source>
        <strain evidence="2 3">QMT-28</strain>
    </source>
</reference>
<evidence type="ECO:0000313" key="2">
    <source>
        <dbReference type="EMBL" id="QFZ74351.1"/>
    </source>
</evidence>
<sequence length="93" mass="9981">MGTDEFVCPACEQPVATVVRRRKTLGAFVPVWGPGPCHNPRCEACAESGAFPASRDLGEAGSSRWPRDPRDPGDPGRTAGGRWTADKRATERS</sequence>
<organism evidence="2 3">
    <name type="scientific">Streptomyces fagopyri</name>
    <dbReference type="NCBI Taxonomy" id="2662397"/>
    <lineage>
        <taxon>Bacteria</taxon>
        <taxon>Bacillati</taxon>
        <taxon>Actinomycetota</taxon>
        <taxon>Actinomycetes</taxon>
        <taxon>Kitasatosporales</taxon>
        <taxon>Streptomycetaceae</taxon>
        <taxon>Streptomyces</taxon>
    </lineage>
</organism>
<dbReference type="Proteomes" id="UP000326179">
    <property type="component" value="Chromosome"/>
</dbReference>
<name>A0A5Q0LBR4_9ACTN</name>
<evidence type="ECO:0000256" key="1">
    <source>
        <dbReference type="SAM" id="MobiDB-lite"/>
    </source>
</evidence>